<dbReference type="eggNOG" id="ENOG5033FR7">
    <property type="taxonomic scope" value="Bacteria"/>
</dbReference>
<dbReference type="EMBL" id="CP002447">
    <property type="protein sequence ID" value="ADV14923.1"/>
    <property type="molecule type" value="Genomic_DNA"/>
</dbReference>
<reference evidence="2" key="1">
    <citation type="submission" date="2011-01" db="EMBL/GenBank/DDBJ databases">
        <title>Complete sequence of chromosome of Mesorhizobium ciceri bv. biserrulae WSM1271.</title>
        <authorList>
            <person name="Lucas S."/>
            <person name="Copeland A."/>
            <person name="Lapidus A."/>
            <person name="Cheng J.-F."/>
            <person name="Goodwin L."/>
            <person name="Pitluck S."/>
            <person name="Teshima H."/>
            <person name="Detter J.C."/>
            <person name="Han C."/>
            <person name="Tapia R."/>
            <person name="Land M."/>
            <person name="Hauser L."/>
            <person name="Kyrpides N."/>
            <person name="Ivanova N."/>
            <person name="Nandasena K."/>
            <person name="Reeve W.G."/>
            <person name="Howieson J.G."/>
            <person name="O'Hara G."/>
            <person name="Tiwari R.P."/>
            <person name="Woyke T."/>
        </authorList>
    </citation>
    <scope>NUCLEOTIDE SEQUENCE [LARGE SCALE GENOMIC DNA]</scope>
    <source>
        <strain evidence="2">HAMBI 2942 / LMG 23838 / WSM1271</strain>
    </source>
</reference>
<dbReference type="AlphaFoldDB" id="E8TJR2"/>
<organism evidence="1 2">
    <name type="scientific">Mesorhizobium ciceri biovar biserrulae (strain HAMBI 2942 / LMG 23838 / WSM1271)</name>
    <dbReference type="NCBI Taxonomy" id="765698"/>
    <lineage>
        <taxon>Bacteria</taxon>
        <taxon>Pseudomonadati</taxon>
        <taxon>Pseudomonadota</taxon>
        <taxon>Alphaproteobacteria</taxon>
        <taxon>Hyphomicrobiales</taxon>
        <taxon>Phyllobacteriaceae</taxon>
        <taxon>Mesorhizobium</taxon>
    </lineage>
</organism>
<dbReference type="OrthoDB" id="7595800at2"/>
<evidence type="ECO:0000313" key="1">
    <source>
        <dbReference type="EMBL" id="ADV14923.1"/>
    </source>
</evidence>
<accession>E8TJR2</accession>
<name>E8TJR2_MESCW</name>
<dbReference type="HOGENOM" id="CLU_165449_0_0_5"/>
<protein>
    <submittedName>
        <fullName evidence="1">Uncharacterized protein</fullName>
    </submittedName>
</protein>
<sequence>MSNRPDNQRRMDAVKRLVMLENGSPSVFIERLSEFEWEYNGDPYVLSRSDVSNILIRYLDGKLRAEELEEWADAIELREDIRYEDESESWISDVIFTLASSALNGPITQDLVEGFLKSLDKGLN</sequence>
<dbReference type="KEGG" id="mci:Mesci_5915"/>
<proteinExistence type="predicted"/>
<gene>
    <name evidence="1" type="ordered locus">Mesci_5915</name>
</gene>
<evidence type="ECO:0000313" key="2">
    <source>
        <dbReference type="Proteomes" id="UP000007471"/>
    </source>
</evidence>
<dbReference type="Proteomes" id="UP000007471">
    <property type="component" value="Chromosome"/>
</dbReference>